<reference evidence="1 2" key="1">
    <citation type="submission" date="2023-07" db="EMBL/GenBank/DDBJ databases">
        <title>Comparative genomics of wheat-associated soil bacteria to identify genetic determinants of phenazine resistance.</title>
        <authorList>
            <person name="Mouncey N."/>
        </authorList>
    </citation>
    <scope>NUCLEOTIDE SEQUENCE [LARGE SCALE GENOMIC DNA]</scope>
    <source>
        <strain evidence="1 2">B2I6</strain>
    </source>
</reference>
<sequence>MPDKITFATKPQPAAAVLHRVREVGVASRWFTGDEVYGSLELRRTARTLGFDYALAVKADHRATTAVGRFAATQLAAKVPARAWMGLRTGNGTKGDRHYDWALIDVLPDDTPPGQDAATTGHAFLLVRRHRYTRQLAF</sequence>
<comment type="caution">
    <text evidence="1">The sequence shown here is derived from an EMBL/GenBank/DDBJ whole genome shotgun (WGS) entry which is preliminary data.</text>
</comment>
<protein>
    <submittedName>
        <fullName evidence="1">SRSO17 transposase</fullName>
    </submittedName>
</protein>
<dbReference type="Proteomes" id="UP001230654">
    <property type="component" value="Unassembled WGS sequence"/>
</dbReference>
<dbReference type="EMBL" id="JAUSWV010000002">
    <property type="protein sequence ID" value="MDQ0578405.1"/>
    <property type="molecule type" value="Genomic_DNA"/>
</dbReference>
<keyword evidence="2" id="KW-1185">Reference proteome</keyword>
<name>A0ABU0NH27_STRRH</name>
<evidence type="ECO:0000313" key="2">
    <source>
        <dbReference type="Proteomes" id="UP001230654"/>
    </source>
</evidence>
<organism evidence="1 2">
    <name type="scientific">Streptomyces rishiriensis</name>
    <dbReference type="NCBI Taxonomy" id="68264"/>
    <lineage>
        <taxon>Bacteria</taxon>
        <taxon>Bacillati</taxon>
        <taxon>Actinomycetota</taxon>
        <taxon>Actinomycetes</taxon>
        <taxon>Kitasatosporales</taxon>
        <taxon>Streptomycetaceae</taxon>
        <taxon>Streptomyces</taxon>
    </lineage>
</organism>
<dbReference type="RefSeq" id="WP_373428945.1">
    <property type="nucleotide sequence ID" value="NZ_JAUSWV010000002.1"/>
</dbReference>
<accession>A0ABU0NH27</accession>
<evidence type="ECO:0000313" key="1">
    <source>
        <dbReference type="EMBL" id="MDQ0578405.1"/>
    </source>
</evidence>
<proteinExistence type="predicted"/>
<gene>
    <name evidence="1" type="ORF">QF030_000583</name>
</gene>